<dbReference type="Pfam" id="PF17092">
    <property type="entry name" value="PCB_OB"/>
    <property type="match status" value="1"/>
</dbReference>
<keyword evidence="32" id="KW-1185">Reference proteome</keyword>
<keyword evidence="8" id="KW-0997">Cell inner membrane</keyword>
<gene>
    <name evidence="31" type="ORF">SYV04_29285</name>
</gene>
<name>A0ABU5HAM5_9BACT</name>
<evidence type="ECO:0000256" key="1">
    <source>
        <dbReference type="ARBA" id="ARBA00004249"/>
    </source>
</evidence>
<keyword evidence="12" id="KW-0808">Transferase</keyword>
<evidence type="ECO:0000256" key="9">
    <source>
        <dbReference type="ARBA" id="ARBA00022645"/>
    </source>
</evidence>
<dbReference type="EC" id="2.4.99.28" evidence="24"/>
<feature type="domain" description="Penicillin-binding protein transpeptidase" evidence="28">
    <location>
        <begin position="518"/>
        <end position="755"/>
    </location>
</feature>
<dbReference type="Gene3D" id="1.10.3810.10">
    <property type="entry name" value="Biosynthetic peptidoglycan transglycosylase-like"/>
    <property type="match status" value="1"/>
</dbReference>
<evidence type="ECO:0000256" key="11">
    <source>
        <dbReference type="ARBA" id="ARBA00022676"/>
    </source>
</evidence>
<evidence type="ECO:0000256" key="14">
    <source>
        <dbReference type="ARBA" id="ARBA00022801"/>
    </source>
</evidence>
<evidence type="ECO:0000256" key="18">
    <source>
        <dbReference type="ARBA" id="ARBA00022989"/>
    </source>
</evidence>
<evidence type="ECO:0000256" key="12">
    <source>
        <dbReference type="ARBA" id="ARBA00022679"/>
    </source>
</evidence>
<evidence type="ECO:0000256" key="21">
    <source>
        <dbReference type="ARBA" id="ARBA00023268"/>
    </source>
</evidence>
<feature type="compositionally biased region" description="Basic and acidic residues" evidence="26">
    <location>
        <begin position="373"/>
        <end position="382"/>
    </location>
</feature>
<evidence type="ECO:0000256" key="25">
    <source>
        <dbReference type="ARBA" id="ARBA00049902"/>
    </source>
</evidence>
<dbReference type="Gene3D" id="3.40.710.10">
    <property type="entry name" value="DD-peptidase/beta-lactamase superfamily"/>
    <property type="match status" value="2"/>
</dbReference>
<evidence type="ECO:0000256" key="19">
    <source>
        <dbReference type="ARBA" id="ARBA00023136"/>
    </source>
</evidence>
<dbReference type="SUPFAM" id="SSF56601">
    <property type="entry name" value="beta-lactamase/transpeptidase-like"/>
    <property type="match status" value="1"/>
</dbReference>
<reference evidence="31 32" key="1">
    <citation type="submission" date="2023-12" db="EMBL/GenBank/DDBJ databases">
        <title>the genome sequence of Hyalangium sp. s54d21.</title>
        <authorList>
            <person name="Zhang X."/>
        </authorList>
    </citation>
    <scope>NUCLEOTIDE SEQUENCE [LARGE SCALE GENOMIC DNA]</scope>
    <source>
        <strain evidence="32">s54d21</strain>
    </source>
</reference>
<evidence type="ECO:0000313" key="32">
    <source>
        <dbReference type="Proteomes" id="UP001291309"/>
    </source>
</evidence>
<feature type="compositionally biased region" description="Low complexity" evidence="26">
    <location>
        <begin position="383"/>
        <end position="392"/>
    </location>
</feature>
<evidence type="ECO:0000256" key="24">
    <source>
        <dbReference type="ARBA" id="ARBA00044770"/>
    </source>
</evidence>
<evidence type="ECO:0000256" key="15">
    <source>
        <dbReference type="ARBA" id="ARBA00022960"/>
    </source>
</evidence>
<evidence type="ECO:0000256" key="5">
    <source>
        <dbReference type="ARBA" id="ARBA00012448"/>
    </source>
</evidence>
<keyword evidence="13 27" id="KW-0812">Transmembrane</keyword>
<dbReference type="PANTHER" id="PTHR32282">
    <property type="entry name" value="BINDING PROTEIN TRANSPEPTIDASE, PUTATIVE-RELATED"/>
    <property type="match status" value="1"/>
</dbReference>
<keyword evidence="7" id="KW-1003">Cell membrane</keyword>
<comment type="similarity">
    <text evidence="3">In the C-terminal section; belongs to the transpeptidase family.</text>
</comment>
<keyword evidence="15" id="KW-0133">Cell shape</keyword>
<evidence type="ECO:0000256" key="26">
    <source>
        <dbReference type="SAM" id="MobiDB-lite"/>
    </source>
</evidence>
<sequence>MNTPPEAPSTPELPPAPPPPPARPGLGARIWKWTKRLLVVSLVLVLLAFATGTGVYFYFSRDLPSVEALRNYRPPQVTKVTCADGSLCAEFYLERRTLVNIEELPKHVRDAFLAAEDADFYKHEGLDFFGITRAAIKNLIPGSRKSGASTITQQVVKNLLLTPERSLARKIREWILTPRVEEALTKDQILNLYINQIYYGQRRYGLEEAALYYFGKHAKDLSIGEAAVLGGTPQSPHRINPETNIVRAKSRQRYVLGQLAQHGFLPKEVVDAEMDKPIVLAPRPPPPVGAYYAEEIRRTLIERYGEKAVLEGGLRVEIAMMPKLQGAAEDSVRNGLEAVDRRQGYRGPLGTMEAERFERFKGLIAHRIEEAGRRQKEAEHVADLAPLATAAPEPEKTPDEGVEEQRPELTPEGEAPPSAEETLARSVPLRPLKEGLRLSGYVTSVDDKKGTAKIDLVGRTAEVSFATVKWARQKGKGAPSSISSVFQVGELVRVRILKALPAPANVEATLDQIPEVQGGLVVINPANRYVVAMVGGYDFERSSFNRATQAKRQPGSSFKPFLYAAALGSGRFTPLSTVNDAPEAIRDPYTGKQWKPKNYDGRFDGPMTLRQALTKSKNTVSVRLIEAITPATAIDYARRAGIHSALPENLTLALGTGEVTMLEAVNAYATMQANGRYAEPLLVLRVRDTKGTVLEEHAPAFEETLPPAVAYLTTTLMRSVVEEGTATAVRELNRPAAGKTGTTNESKDTWFSGYTMEFVASAWVGFDDNSPLGSTETGGRAALPIWLDFMRVAHQGLPAREFEVPPGIVTVRIDPSTGLLAGNSVPGRLEPFLEGTQPTEEAPPPGQVDTSEFFLEDGKRGGL</sequence>
<dbReference type="InterPro" id="IPR031376">
    <property type="entry name" value="PCB_OB"/>
</dbReference>
<dbReference type="EMBL" id="JAXIVS010000011">
    <property type="protein sequence ID" value="MDY7230524.1"/>
    <property type="molecule type" value="Genomic_DNA"/>
</dbReference>
<comment type="pathway">
    <text evidence="2">Cell wall biogenesis; peptidoglycan biosynthesis.</text>
</comment>
<dbReference type="Pfam" id="PF00905">
    <property type="entry name" value="Transpeptidase"/>
    <property type="match status" value="1"/>
</dbReference>
<dbReference type="Proteomes" id="UP001291309">
    <property type="component" value="Unassembled WGS sequence"/>
</dbReference>
<evidence type="ECO:0000256" key="22">
    <source>
        <dbReference type="ARBA" id="ARBA00023316"/>
    </source>
</evidence>
<organism evidence="31 32">
    <name type="scientific">Hyalangium rubrum</name>
    <dbReference type="NCBI Taxonomy" id="3103134"/>
    <lineage>
        <taxon>Bacteria</taxon>
        <taxon>Pseudomonadati</taxon>
        <taxon>Myxococcota</taxon>
        <taxon>Myxococcia</taxon>
        <taxon>Myxococcales</taxon>
        <taxon>Cystobacterineae</taxon>
        <taxon>Archangiaceae</taxon>
        <taxon>Hyalangium</taxon>
    </lineage>
</organism>
<keyword evidence="21" id="KW-0511">Multifunctional enzyme</keyword>
<keyword evidence="20" id="KW-0046">Antibiotic resistance</keyword>
<dbReference type="InterPro" id="IPR001460">
    <property type="entry name" value="PCN-bd_Tpept"/>
</dbReference>
<keyword evidence="11" id="KW-0328">Glycosyltransferase</keyword>
<comment type="caution">
    <text evidence="31">The sequence shown here is derived from an EMBL/GenBank/DDBJ whole genome shotgun (WGS) entry which is preliminary data.</text>
</comment>
<dbReference type="RefSeq" id="WP_321549243.1">
    <property type="nucleotide sequence ID" value="NZ_JAXIVS010000011.1"/>
</dbReference>
<evidence type="ECO:0000256" key="27">
    <source>
        <dbReference type="SAM" id="Phobius"/>
    </source>
</evidence>
<evidence type="ECO:0000313" key="31">
    <source>
        <dbReference type="EMBL" id="MDY7230524.1"/>
    </source>
</evidence>
<comment type="subcellular location">
    <subcellularLocation>
        <location evidence="1">Cell inner membrane</location>
        <topology evidence="1">Single-pass type II membrane protein</topology>
    </subcellularLocation>
</comment>
<evidence type="ECO:0000256" key="20">
    <source>
        <dbReference type="ARBA" id="ARBA00023251"/>
    </source>
</evidence>
<dbReference type="InterPro" id="IPR036950">
    <property type="entry name" value="PBP_transglycosylase"/>
</dbReference>
<keyword evidence="14" id="KW-0378">Hydrolase</keyword>
<evidence type="ECO:0000256" key="23">
    <source>
        <dbReference type="ARBA" id="ARBA00034000"/>
    </source>
</evidence>
<evidence type="ECO:0000256" key="8">
    <source>
        <dbReference type="ARBA" id="ARBA00022519"/>
    </source>
</evidence>
<comment type="catalytic activity">
    <reaction evidence="25">
        <text>[GlcNAc-(1-&gt;4)-Mur2Ac(oyl-L-Ala-gamma-D-Glu-L-Lys-D-Ala-D-Ala)](n)-di-trans,octa-cis-undecaprenyl diphosphate + beta-D-GlcNAc-(1-&gt;4)-Mur2Ac(oyl-L-Ala-gamma-D-Glu-L-Lys-D-Ala-D-Ala)-di-trans,octa-cis-undecaprenyl diphosphate = [GlcNAc-(1-&gt;4)-Mur2Ac(oyl-L-Ala-gamma-D-Glu-L-Lys-D-Ala-D-Ala)](n+1)-di-trans,octa-cis-undecaprenyl diphosphate + di-trans,octa-cis-undecaprenyl diphosphate + H(+)</text>
        <dbReference type="Rhea" id="RHEA:23708"/>
        <dbReference type="Rhea" id="RHEA-COMP:9602"/>
        <dbReference type="Rhea" id="RHEA-COMP:9603"/>
        <dbReference type="ChEBI" id="CHEBI:15378"/>
        <dbReference type="ChEBI" id="CHEBI:58405"/>
        <dbReference type="ChEBI" id="CHEBI:60033"/>
        <dbReference type="ChEBI" id="CHEBI:78435"/>
        <dbReference type="EC" id="2.4.99.28"/>
    </reaction>
</comment>
<comment type="catalytic activity">
    <reaction evidence="23">
        <text>Preferential cleavage: (Ac)2-L-Lys-D-Ala-|-D-Ala. Also transpeptidation of peptidyl-alanyl moieties that are N-acyl substituents of D-alanine.</text>
        <dbReference type="EC" id="3.4.16.4"/>
    </reaction>
</comment>
<evidence type="ECO:0000256" key="2">
    <source>
        <dbReference type="ARBA" id="ARBA00004752"/>
    </source>
</evidence>
<dbReference type="EC" id="3.4.16.4" evidence="5"/>
<feature type="region of interest" description="Disordered" evidence="26">
    <location>
        <begin position="832"/>
        <end position="863"/>
    </location>
</feature>
<feature type="domain" description="Glycosyl transferase family 51" evidence="29">
    <location>
        <begin position="87"/>
        <end position="259"/>
    </location>
</feature>
<evidence type="ECO:0000256" key="10">
    <source>
        <dbReference type="ARBA" id="ARBA00022670"/>
    </source>
</evidence>
<accession>A0ABU5HAM5</accession>
<comment type="similarity">
    <text evidence="4">In the N-terminal section; belongs to the glycosyltransferase 51 family.</text>
</comment>
<proteinExistence type="inferred from homology"/>
<evidence type="ECO:0000256" key="13">
    <source>
        <dbReference type="ARBA" id="ARBA00022692"/>
    </source>
</evidence>
<dbReference type="InterPro" id="IPR001264">
    <property type="entry name" value="Glyco_trans_51"/>
</dbReference>
<feature type="compositionally biased region" description="Basic and acidic residues" evidence="26">
    <location>
        <begin position="393"/>
        <end position="409"/>
    </location>
</feature>
<evidence type="ECO:0000256" key="4">
    <source>
        <dbReference type="ARBA" id="ARBA00007739"/>
    </source>
</evidence>
<dbReference type="InterPro" id="IPR012338">
    <property type="entry name" value="Beta-lactam/transpept-like"/>
</dbReference>
<feature type="transmembrane region" description="Helical" evidence="27">
    <location>
        <begin position="37"/>
        <end position="59"/>
    </location>
</feature>
<keyword evidence="16" id="KW-0735">Signal-anchor</keyword>
<dbReference type="NCBIfam" id="TIGR02074">
    <property type="entry name" value="PBP_1a_fam"/>
    <property type="match status" value="1"/>
</dbReference>
<evidence type="ECO:0000256" key="3">
    <source>
        <dbReference type="ARBA" id="ARBA00007090"/>
    </source>
</evidence>
<keyword evidence="22" id="KW-0961">Cell wall biogenesis/degradation</keyword>
<feature type="region of interest" description="Disordered" evidence="26">
    <location>
        <begin position="1"/>
        <end position="21"/>
    </location>
</feature>
<keyword evidence="17" id="KW-0573">Peptidoglycan synthesis</keyword>
<evidence type="ECO:0000256" key="6">
    <source>
        <dbReference type="ARBA" id="ARBA00018638"/>
    </source>
</evidence>
<keyword evidence="9" id="KW-0121">Carboxypeptidase</keyword>
<feature type="region of interest" description="Disordered" evidence="26">
    <location>
        <begin position="373"/>
        <end position="424"/>
    </location>
</feature>
<feature type="domain" description="Penicillin-binding protein OB-like" evidence="30">
    <location>
        <begin position="435"/>
        <end position="516"/>
    </location>
</feature>
<evidence type="ECO:0000256" key="16">
    <source>
        <dbReference type="ARBA" id="ARBA00022968"/>
    </source>
</evidence>
<keyword evidence="10" id="KW-0645">Protease</keyword>
<dbReference type="InterPro" id="IPR023346">
    <property type="entry name" value="Lysozyme-like_dom_sf"/>
</dbReference>
<dbReference type="PANTHER" id="PTHR32282:SF27">
    <property type="entry name" value="PENICILLIN-BINDING PROTEIN 1A"/>
    <property type="match status" value="1"/>
</dbReference>
<evidence type="ECO:0000256" key="7">
    <source>
        <dbReference type="ARBA" id="ARBA00022475"/>
    </source>
</evidence>
<protein>
    <recommendedName>
        <fullName evidence="6">Penicillin-binding protein 1A</fullName>
        <ecNumber evidence="24">2.4.99.28</ecNumber>
        <ecNumber evidence="5">3.4.16.4</ecNumber>
    </recommendedName>
</protein>
<evidence type="ECO:0000259" key="28">
    <source>
        <dbReference type="Pfam" id="PF00905"/>
    </source>
</evidence>
<keyword evidence="18 27" id="KW-1133">Transmembrane helix</keyword>
<evidence type="ECO:0000256" key="17">
    <source>
        <dbReference type="ARBA" id="ARBA00022984"/>
    </source>
</evidence>
<dbReference type="Pfam" id="PF00912">
    <property type="entry name" value="Transgly"/>
    <property type="match status" value="1"/>
</dbReference>
<keyword evidence="19 27" id="KW-0472">Membrane</keyword>
<evidence type="ECO:0000259" key="30">
    <source>
        <dbReference type="Pfam" id="PF17092"/>
    </source>
</evidence>
<evidence type="ECO:0000259" key="29">
    <source>
        <dbReference type="Pfam" id="PF00912"/>
    </source>
</evidence>
<dbReference type="InterPro" id="IPR050396">
    <property type="entry name" value="Glycosyltr_51/Transpeptidase"/>
</dbReference>
<dbReference type="SUPFAM" id="SSF53955">
    <property type="entry name" value="Lysozyme-like"/>
    <property type="match status" value="1"/>
</dbReference>